<evidence type="ECO:0000313" key="16">
    <source>
        <dbReference type="Proteomes" id="UP000596063"/>
    </source>
</evidence>
<comment type="subcellular location">
    <subcellularLocation>
        <location evidence="1 11">Cell outer membrane</location>
        <topology evidence="1 11">Multi-pass membrane protein</topology>
    </subcellularLocation>
</comment>
<dbReference type="KEGG" id="snan:I6N98_01555"/>
<dbReference type="InterPro" id="IPR036942">
    <property type="entry name" value="Beta-barrel_TonB_sf"/>
</dbReference>
<protein>
    <submittedName>
        <fullName evidence="15">TonB-dependent receptor</fullName>
    </submittedName>
</protein>
<dbReference type="GO" id="GO:0006826">
    <property type="term" value="P:iron ion transport"/>
    <property type="evidence" value="ECO:0007669"/>
    <property type="project" value="UniProtKB-KW"/>
</dbReference>
<evidence type="ECO:0000256" key="10">
    <source>
        <dbReference type="ARBA" id="ARBA00023237"/>
    </source>
</evidence>
<evidence type="ECO:0000256" key="7">
    <source>
        <dbReference type="ARBA" id="ARBA00023065"/>
    </source>
</evidence>
<dbReference type="EMBL" id="CP066167">
    <property type="protein sequence ID" value="QQD18589.1"/>
    <property type="molecule type" value="Genomic_DNA"/>
</dbReference>
<name>A0A7T4R1L0_9GAMM</name>
<evidence type="ECO:0000256" key="1">
    <source>
        <dbReference type="ARBA" id="ARBA00004571"/>
    </source>
</evidence>
<proteinExistence type="inferred from homology"/>
<accession>A0A7T4R1L0</accession>
<reference evidence="15 16" key="1">
    <citation type="submission" date="2020-12" db="EMBL/GenBank/DDBJ databases">
        <authorList>
            <person name="Shan Y."/>
        </authorList>
    </citation>
    <scope>NUCLEOTIDE SEQUENCE [LARGE SCALE GENOMIC DNA]</scope>
    <source>
        <strain evidence="16">csc3.9</strain>
    </source>
</reference>
<dbReference type="Gene3D" id="2.40.170.20">
    <property type="entry name" value="TonB-dependent receptor, beta-barrel domain"/>
    <property type="match status" value="2"/>
</dbReference>
<evidence type="ECO:0000256" key="9">
    <source>
        <dbReference type="ARBA" id="ARBA00023136"/>
    </source>
</evidence>
<keyword evidence="9 11" id="KW-0472">Membrane</keyword>
<dbReference type="InterPro" id="IPR012910">
    <property type="entry name" value="Plug_dom"/>
</dbReference>
<gene>
    <name evidence="15" type="ORF">I6N98_01555</name>
</gene>
<keyword evidence="10 11" id="KW-0998">Cell outer membrane</keyword>
<dbReference type="Pfam" id="PF07715">
    <property type="entry name" value="Plug"/>
    <property type="match status" value="1"/>
</dbReference>
<dbReference type="Proteomes" id="UP000596063">
    <property type="component" value="Chromosome"/>
</dbReference>
<dbReference type="AlphaFoldDB" id="A0A7T4R1L0"/>
<dbReference type="SUPFAM" id="SSF56935">
    <property type="entry name" value="Porins"/>
    <property type="match status" value="1"/>
</dbReference>
<keyword evidence="2 11" id="KW-0813">Transport</keyword>
<keyword evidence="15" id="KW-0675">Receptor</keyword>
<keyword evidence="4" id="KW-0410">Iron transport</keyword>
<evidence type="ECO:0000256" key="4">
    <source>
        <dbReference type="ARBA" id="ARBA00022496"/>
    </source>
</evidence>
<evidence type="ECO:0000256" key="6">
    <source>
        <dbReference type="ARBA" id="ARBA00023004"/>
    </source>
</evidence>
<feature type="domain" description="TonB-dependent receptor-like beta-barrel" evidence="13">
    <location>
        <begin position="230"/>
        <end position="722"/>
    </location>
</feature>
<evidence type="ECO:0000313" key="15">
    <source>
        <dbReference type="EMBL" id="QQD18589.1"/>
    </source>
</evidence>
<keyword evidence="16" id="KW-1185">Reference proteome</keyword>
<evidence type="ECO:0000256" key="12">
    <source>
        <dbReference type="RuleBase" id="RU003357"/>
    </source>
</evidence>
<keyword evidence="7" id="KW-0406">Ion transport</keyword>
<evidence type="ECO:0000256" key="8">
    <source>
        <dbReference type="ARBA" id="ARBA00023077"/>
    </source>
</evidence>
<evidence type="ECO:0000259" key="13">
    <source>
        <dbReference type="Pfam" id="PF00593"/>
    </source>
</evidence>
<keyword evidence="6" id="KW-0408">Iron</keyword>
<feature type="domain" description="TonB-dependent receptor plug" evidence="14">
    <location>
        <begin position="16"/>
        <end position="123"/>
    </location>
</feature>
<dbReference type="InterPro" id="IPR039426">
    <property type="entry name" value="TonB-dep_rcpt-like"/>
</dbReference>
<dbReference type="GO" id="GO:0009279">
    <property type="term" value="C:cell outer membrane"/>
    <property type="evidence" value="ECO:0007669"/>
    <property type="project" value="UniProtKB-SubCell"/>
</dbReference>
<dbReference type="PANTHER" id="PTHR32552:SF81">
    <property type="entry name" value="TONB-DEPENDENT OUTER MEMBRANE RECEPTOR"/>
    <property type="match status" value="1"/>
</dbReference>
<dbReference type="RefSeq" id="WP_198570080.1">
    <property type="nucleotide sequence ID" value="NZ_CP066167.1"/>
</dbReference>
<keyword evidence="8 12" id="KW-0798">TonB box</keyword>
<organism evidence="15 16">
    <name type="scientific">Spongiibacter nanhainus</name>
    <dbReference type="NCBI Taxonomy" id="2794344"/>
    <lineage>
        <taxon>Bacteria</taxon>
        <taxon>Pseudomonadati</taxon>
        <taxon>Pseudomonadota</taxon>
        <taxon>Gammaproteobacteria</taxon>
        <taxon>Cellvibrionales</taxon>
        <taxon>Spongiibacteraceae</taxon>
        <taxon>Spongiibacter</taxon>
    </lineage>
</organism>
<dbReference type="Pfam" id="PF00593">
    <property type="entry name" value="TonB_dep_Rec_b-barrel"/>
    <property type="match status" value="1"/>
</dbReference>
<evidence type="ECO:0000256" key="5">
    <source>
        <dbReference type="ARBA" id="ARBA00022692"/>
    </source>
</evidence>
<dbReference type="PANTHER" id="PTHR32552">
    <property type="entry name" value="FERRICHROME IRON RECEPTOR-RELATED"/>
    <property type="match status" value="1"/>
</dbReference>
<dbReference type="InterPro" id="IPR000531">
    <property type="entry name" value="Beta-barrel_TonB"/>
</dbReference>
<dbReference type="PROSITE" id="PS52016">
    <property type="entry name" value="TONB_DEPENDENT_REC_3"/>
    <property type="match status" value="1"/>
</dbReference>
<keyword evidence="5 11" id="KW-0812">Transmembrane</keyword>
<keyword evidence="3 11" id="KW-1134">Transmembrane beta strand</keyword>
<sequence>MLEEVVVTAQKRAQTLQEVPMSVSALAGDMAAEAAIVDAQDLVQYTPNVKFTASNPQYSSTMIRGFGSPPLARNIEPSVGLVIDGVSYGRSTFTNDGVFDLQRLEVLRGPQGTLFGKNTIAGVLNFTTVPPSFDFGGYINVAEERLDGKRYEAAVSFPLVEDKLAARISWRMREKYLGLYNTARNNEKEEYEDESVRLRLDYFPTELLELNLIAFTTHYEGVGNGFQHSYLTETAKQTFRQSDPRVEDDEFNETRSANAPTFASRDSDSVALKMNLDTGDFLFFRNGSIDALASWARVDTPFLLDTDFSPVNSGFFRTDGPDRYKQQQLELRYSADSEPLFGWGTAMDWTLGLFAGRAESKVSQSNFLVLDGFIALAPLIAEGRGVPVPAFLGPLFSLLGEIGITPGDGEDFVIETFVNVKSETYAVFGQADWQLSDSVTASLGLRLGRETIDGEQSNYSDSIVPSITNGSENYYEKGSITEDEFSPKVAISWSPIDELTVFGNVSKGYKSGGFSGPVIHTRSLRYEPEEALSAEVGVKTRLFDQSLELNATAYTMQFNDLQLNIFDGTAIYTTNVDEAESWGVEVDFHWLPPLPWLTLQGSLGFNETRYGDFPCGPTTWDDDDALPECGQNAAPSQDLSGKELPYNPEMSASLMPTIRFPVVPAWGIGGMFALDVIHQGEHFLDYDLDEKTKQEATTKINARLALGPEDKRWAVIFNAKNLTEEQERLLVLDAILQGGNYVAITRPDEVQYSVDFRYNFGHLD</sequence>
<evidence type="ECO:0000256" key="3">
    <source>
        <dbReference type="ARBA" id="ARBA00022452"/>
    </source>
</evidence>
<evidence type="ECO:0000259" key="14">
    <source>
        <dbReference type="Pfam" id="PF07715"/>
    </source>
</evidence>
<evidence type="ECO:0000256" key="11">
    <source>
        <dbReference type="PROSITE-ProRule" id="PRU01360"/>
    </source>
</evidence>
<comment type="similarity">
    <text evidence="11 12">Belongs to the TonB-dependent receptor family.</text>
</comment>
<evidence type="ECO:0000256" key="2">
    <source>
        <dbReference type="ARBA" id="ARBA00022448"/>
    </source>
</evidence>